<dbReference type="Pfam" id="PF25231">
    <property type="entry name" value="DUF7847"/>
    <property type="match status" value="1"/>
</dbReference>
<accession>A0ABT5WQU7</accession>
<comment type="caution">
    <text evidence="3">The sequence shown here is derived from an EMBL/GenBank/DDBJ whole genome shotgun (WGS) entry which is preliminary data.</text>
</comment>
<feature type="transmembrane region" description="Helical" evidence="1">
    <location>
        <begin position="108"/>
        <end position="134"/>
    </location>
</feature>
<evidence type="ECO:0000313" key="3">
    <source>
        <dbReference type="EMBL" id="MDE8652396.1"/>
    </source>
</evidence>
<feature type="transmembrane region" description="Helical" evidence="1">
    <location>
        <begin position="63"/>
        <end position="87"/>
    </location>
</feature>
<proteinExistence type="predicted"/>
<dbReference type="Proteomes" id="UP001216253">
    <property type="component" value="Unassembled WGS sequence"/>
</dbReference>
<dbReference type="InterPro" id="IPR057169">
    <property type="entry name" value="DUF7847"/>
</dbReference>
<protein>
    <submittedName>
        <fullName evidence="3">Glycerophosphoryl diester phosphodiesterase membrane domain-containing protein</fullName>
    </submittedName>
</protein>
<feature type="transmembrane region" description="Helical" evidence="1">
    <location>
        <begin position="194"/>
        <end position="217"/>
    </location>
</feature>
<gene>
    <name evidence="3" type="ORF">PYV00_11845</name>
</gene>
<organism evidence="3 4">
    <name type="scientific">Novosphingobium album</name>
    <name type="common">ex Liu et al. 2023</name>
    <dbReference type="NCBI Taxonomy" id="3031130"/>
    <lineage>
        <taxon>Bacteria</taxon>
        <taxon>Pseudomonadati</taxon>
        <taxon>Pseudomonadota</taxon>
        <taxon>Alphaproteobacteria</taxon>
        <taxon>Sphingomonadales</taxon>
        <taxon>Sphingomonadaceae</taxon>
        <taxon>Novosphingobium</taxon>
    </lineage>
</organism>
<dbReference type="RefSeq" id="WP_275228479.1">
    <property type="nucleotide sequence ID" value="NZ_JARESE010000036.1"/>
</dbReference>
<dbReference type="EMBL" id="JARESE010000036">
    <property type="protein sequence ID" value="MDE8652396.1"/>
    <property type="molecule type" value="Genomic_DNA"/>
</dbReference>
<keyword evidence="1" id="KW-1133">Transmembrane helix</keyword>
<evidence type="ECO:0000313" key="4">
    <source>
        <dbReference type="Proteomes" id="UP001216253"/>
    </source>
</evidence>
<evidence type="ECO:0000256" key="1">
    <source>
        <dbReference type="SAM" id="Phobius"/>
    </source>
</evidence>
<reference evidence="3 4" key="1">
    <citation type="submission" date="2023-03" db="EMBL/GenBank/DDBJ databases">
        <title>NovoSphingobium album sp. nov. isolated from polycyclic aromatic hydrocarbons- and heavy-metal polluted soil.</title>
        <authorList>
            <person name="Liu Z."/>
            <person name="Wang K."/>
        </authorList>
    </citation>
    <scope>NUCLEOTIDE SEQUENCE [LARGE SCALE GENOMIC DNA]</scope>
    <source>
        <strain evidence="3 4">H3SJ31-1</strain>
    </source>
</reference>
<feature type="transmembrane region" description="Helical" evidence="1">
    <location>
        <begin position="21"/>
        <end position="43"/>
    </location>
</feature>
<name>A0ABT5WQU7_9SPHN</name>
<feature type="transmembrane region" description="Helical" evidence="1">
    <location>
        <begin position="140"/>
        <end position="158"/>
    </location>
</feature>
<evidence type="ECO:0000259" key="2">
    <source>
        <dbReference type="Pfam" id="PF25231"/>
    </source>
</evidence>
<keyword evidence="4" id="KW-1185">Reference proteome</keyword>
<feature type="domain" description="DUF7847" evidence="2">
    <location>
        <begin position="25"/>
        <end position="258"/>
    </location>
</feature>
<keyword evidence="1" id="KW-0812">Transmembrane</keyword>
<sequence length="271" mass="28415">MTFDSSLAWKQASAAISANREVLLALAGVFFMLPALVLEMFFPQPEPTAAMNEQQIAQLVSDYYVSILPVLIPMVLFQALGTISLLTMLTDRSRPTVGEAIRRGVRGILPYLLAQMLLGLAVGIGGGAVLGVFALSGVPALIGVGVALVLAVVIYAAVRTTLVAPAIAVESMTNPVAALKRSWQLTRGNTLRILGFYALVLVVFLVIAMVVGIIVGIPLSLFAGTMASTIVGAIVSSSINALLALYFVAIIAAVHRQLAGPAPDIDRATFE</sequence>
<feature type="transmembrane region" description="Helical" evidence="1">
    <location>
        <begin position="229"/>
        <end position="254"/>
    </location>
</feature>
<keyword evidence="1" id="KW-0472">Membrane</keyword>